<dbReference type="Proteomes" id="UP001152561">
    <property type="component" value="Unassembled WGS sequence"/>
</dbReference>
<name>A0A9Q1QW07_9SOLA</name>
<proteinExistence type="predicted"/>
<feature type="compositionally biased region" description="Low complexity" evidence="1">
    <location>
        <begin position="98"/>
        <end position="114"/>
    </location>
</feature>
<evidence type="ECO:0000313" key="3">
    <source>
        <dbReference type="Proteomes" id="UP001152561"/>
    </source>
</evidence>
<feature type="region of interest" description="Disordered" evidence="1">
    <location>
        <begin position="24"/>
        <end position="114"/>
    </location>
</feature>
<keyword evidence="3" id="KW-1185">Reference proteome</keyword>
<comment type="caution">
    <text evidence="2">The sequence shown here is derived from an EMBL/GenBank/DDBJ whole genome shotgun (WGS) entry which is preliminary data.</text>
</comment>
<accession>A0A9Q1QW07</accession>
<dbReference type="AlphaFoldDB" id="A0A9Q1QW07"/>
<sequence>MAPDDGHNPSLGCDKLDIKAVMPVTTRATASHRASASMGKGNDSPPGQTDRVEAQGESHFHVSHVPPSHKEIRGGTLPQNPQDKVPPVLQNSTPLVPSPESSEQGVVSVVQLLS</sequence>
<protein>
    <submittedName>
        <fullName evidence="2">Uncharacterized protein</fullName>
    </submittedName>
</protein>
<dbReference type="EMBL" id="JAJAGQ010000021">
    <property type="protein sequence ID" value="KAJ8531100.1"/>
    <property type="molecule type" value="Genomic_DNA"/>
</dbReference>
<reference evidence="3" key="1">
    <citation type="journal article" date="2023" name="Proc. Natl. Acad. Sci. U.S.A.">
        <title>Genomic and structural basis for evolution of tropane alkaloid biosynthesis.</title>
        <authorList>
            <person name="Wanga Y.-J."/>
            <person name="Taina T."/>
            <person name="Yua J.-Y."/>
            <person name="Lia J."/>
            <person name="Xua B."/>
            <person name="Chenc J."/>
            <person name="D'Auriad J.C."/>
            <person name="Huanga J.-P."/>
            <person name="Huanga S.-X."/>
        </authorList>
    </citation>
    <scope>NUCLEOTIDE SEQUENCE [LARGE SCALE GENOMIC DNA]</scope>
    <source>
        <strain evidence="3">cv. KIB-2019</strain>
    </source>
</reference>
<gene>
    <name evidence="2" type="ORF">K7X08_025831</name>
</gene>
<evidence type="ECO:0000256" key="1">
    <source>
        <dbReference type="SAM" id="MobiDB-lite"/>
    </source>
</evidence>
<evidence type="ECO:0000313" key="2">
    <source>
        <dbReference type="EMBL" id="KAJ8531100.1"/>
    </source>
</evidence>
<feature type="compositionally biased region" description="Basic and acidic residues" evidence="1">
    <location>
        <begin position="50"/>
        <end position="60"/>
    </location>
</feature>
<feature type="compositionally biased region" description="Low complexity" evidence="1">
    <location>
        <begin position="25"/>
        <end position="37"/>
    </location>
</feature>
<organism evidence="2 3">
    <name type="scientific">Anisodus acutangulus</name>
    <dbReference type="NCBI Taxonomy" id="402998"/>
    <lineage>
        <taxon>Eukaryota</taxon>
        <taxon>Viridiplantae</taxon>
        <taxon>Streptophyta</taxon>
        <taxon>Embryophyta</taxon>
        <taxon>Tracheophyta</taxon>
        <taxon>Spermatophyta</taxon>
        <taxon>Magnoliopsida</taxon>
        <taxon>eudicotyledons</taxon>
        <taxon>Gunneridae</taxon>
        <taxon>Pentapetalae</taxon>
        <taxon>asterids</taxon>
        <taxon>lamiids</taxon>
        <taxon>Solanales</taxon>
        <taxon>Solanaceae</taxon>
        <taxon>Solanoideae</taxon>
        <taxon>Hyoscyameae</taxon>
        <taxon>Anisodus</taxon>
    </lineage>
</organism>